<protein>
    <recommendedName>
        <fullName evidence="1">DUF6879 domain-containing protein</fullName>
    </recommendedName>
</protein>
<evidence type="ECO:0000313" key="3">
    <source>
        <dbReference type="Proteomes" id="UP000318720"/>
    </source>
</evidence>
<organism evidence="2 3">
    <name type="scientific">Streptomyces ipomoeae</name>
    <dbReference type="NCBI Taxonomy" id="103232"/>
    <lineage>
        <taxon>Bacteria</taxon>
        <taxon>Bacillati</taxon>
        <taxon>Actinomycetota</taxon>
        <taxon>Actinomycetes</taxon>
        <taxon>Kitasatosporales</taxon>
        <taxon>Streptomycetaceae</taxon>
        <taxon>Streptomyces</taxon>
    </lineage>
</organism>
<reference evidence="2 3" key="1">
    <citation type="submission" date="2019-03" db="EMBL/GenBank/DDBJ databases">
        <title>Comparative genomic analyses of the sweetpotato soil rot pathogen, Streptomyces ipomoeae.</title>
        <authorList>
            <person name="Ruschel Soares N."/>
            <person name="Badger J.H."/>
            <person name="Huguet-Tapia J.C."/>
            <person name="Clark C.A."/>
            <person name="Pettis G.S."/>
        </authorList>
    </citation>
    <scope>NUCLEOTIDE SEQUENCE [LARGE SCALE GENOMIC DNA]</scope>
    <source>
        <strain evidence="2 3">88-35</strain>
    </source>
</reference>
<dbReference type="RefSeq" id="WP_141585366.1">
    <property type="nucleotide sequence ID" value="NZ_JARAVA010000801.1"/>
</dbReference>
<evidence type="ECO:0000259" key="1">
    <source>
        <dbReference type="Pfam" id="PF21806"/>
    </source>
</evidence>
<sequence length="175" mass="20145">MSSNVPPFSELIAGCTRSAVHLEMRDVYGVDDEKERFEAWRNGHRLDPADEAEWWRPWLDLIQETVARGVVVRRARIVSEPVTDYIRFEHSGTFTNIAAGEQVRWLPRRRASDIALPGNDFWLFDDRLIRWNHFTGDGASAQHEVSDDPAAAKLCAEAFEAVWARAIPHDQYEIR</sequence>
<accession>A0AAE8VVS2</accession>
<feature type="domain" description="DUF6879" evidence="1">
    <location>
        <begin position="8"/>
        <end position="172"/>
    </location>
</feature>
<dbReference type="AlphaFoldDB" id="A0AAE8VVS2"/>
<dbReference type="EMBL" id="SPAZ01000287">
    <property type="protein sequence ID" value="TQE22006.1"/>
    <property type="molecule type" value="Genomic_DNA"/>
</dbReference>
<proteinExistence type="predicted"/>
<dbReference type="Proteomes" id="UP000318720">
    <property type="component" value="Unassembled WGS sequence"/>
</dbReference>
<evidence type="ECO:0000313" key="2">
    <source>
        <dbReference type="EMBL" id="TQE22006.1"/>
    </source>
</evidence>
<dbReference type="InterPro" id="IPR049244">
    <property type="entry name" value="DUF6879"/>
</dbReference>
<gene>
    <name evidence="2" type="ORF">Sipo8835_37115</name>
</gene>
<comment type="caution">
    <text evidence="2">The sequence shown here is derived from an EMBL/GenBank/DDBJ whole genome shotgun (WGS) entry which is preliminary data.</text>
</comment>
<name>A0AAE8VVS2_9ACTN</name>
<dbReference type="Pfam" id="PF21806">
    <property type="entry name" value="DUF6879"/>
    <property type="match status" value="1"/>
</dbReference>